<accession>A0A7L9EGD6</accession>
<organism evidence="2">
    <name type="scientific">Pseudomonas aeruginosa</name>
    <dbReference type="NCBI Taxonomy" id="287"/>
    <lineage>
        <taxon>Bacteria</taxon>
        <taxon>Pseudomonadati</taxon>
        <taxon>Pseudomonadota</taxon>
        <taxon>Gammaproteobacteria</taxon>
        <taxon>Pseudomonadales</taxon>
        <taxon>Pseudomonadaceae</taxon>
        <taxon>Pseudomonas</taxon>
    </lineage>
</organism>
<geneLocation type="plasmid" evidence="2">
    <name>pPUV-8</name>
</geneLocation>
<dbReference type="AlphaFoldDB" id="A0A7L9EGD6"/>
<evidence type="ECO:0000313" key="2">
    <source>
        <dbReference type="EMBL" id="QOJ65919.1"/>
    </source>
</evidence>
<dbReference type="EMBL" id="MT732184">
    <property type="protein sequence ID" value="QOJ64825.1"/>
    <property type="molecule type" value="Genomic_DNA"/>
</dbReference>
<reference evidence="2" key="1">
    <citation type="journal article" date="2021" name="Antimicrob. Agents Chemother.">
        <title>Epidemic territorial spread of IncP-2-type VIM-2 carbapenemase-encoding megaplasmids in nosocomial Pseudomonas aeruginosa populations.</title>
        <authorList>
            <person name="Urbanowicz P."/>
            <person name="Bitar I."/>
            <person name="Izdebski R."/>
            <person name="Baraniak A."/>
            <person name="Literacka E."/>
            <person name="Hrabak J."/>
            <person name="Gniadkowski M."/>
        </authorList>
    </citation>
    <scope>NUCLEOTIDE SEQUENCE</scope>
    <source>
        <strain evidence="2">NMI2635/08</strain>
        <strain evidence="1">NMI3438/07</strain>
        <plasmid evidence="1">pPUV-6</plasmid>
        <plasmid evidence="2">pPUV-8</plasmid>
    </source>
</reference>
<proteinExistence type="predicted"/>
<protein>
    <submittedName>
        <fullName evidence="2">Uncharacterized protein</fullName>
    </submittedName>
</protein>
<evidence type="ECO:0000313" key="1">
    <source>
        <dbReference type="EMBL" id="QOJ64825.1"/>
    </source>
</evidence>
<geneLocation type="plasmid" evidence="1">
    <name>pPUV-6</name>
</geneLocation>
<keyword evidence="2" id="KW-0614">Plasmid</keyword>
<dbReference type="EMBL" id="MT732186">
    <property type="protein sequence ID" value="QOJ65919.1"/>
    <property type="molecule type" value="Genomic_DNA"/>
</dbReference>
<sequence>MKVQIEANIESNRGLLQQATTSLEFARDKTTEMLTILAKDAERAVSILEEAMATTPTARFYVRANVIAPDKIGDLLDRLYSDIQAQMRRQADSGSKITEKRQRKRALDELRGEVYRSLFADVSVEFRHPSIWGGGQHRLTSKGLSEGMRTAVSLMWIAKLAEFRLRQAIDQTGGMRRQNRAALRKERYFMILDGLFSNLSHDDLIDSAMESLRLSAGHFQLIGMIHHPRYINNPKIFPSYFVGRPYRASNGKHAWLTVDWQKNAPDSLGVFGSHFTQ</sequence>
<name>A0A7L9EGD6_PSEAI</name>